<dbReference type="Proteomes" id="UP000007267">
    <property type="component" value="Unassembled WGS sequence"/>
</dbReference>
<evidence type="ECO:0000313" key="2">
    <source>
        <dbReference type="Proteomes" id="UP000007267"/>
    </source>
</evidence>
<dbReference type="SUPFAM" id="SSF53098">
    <property type="entry name" value="Ribonuclease H-like"/>
    <property type="match status" value="1"/>
</dbReference>
<sequence length="612" mass="69860">EGTLKRKVSTSNSNIFTETSKLTNKKRRYCEDYLAFGFTSNGNEDAPGAQCVVCNKILSNSCLVPAKLRRHFETNHPEYKDKDISFFKQKLESLEKSKLFMSKIAKSDNENATEASYKVSYRISLAEEAHTIGESLIKPCAKDIVMCMLDQKSSKKVEAVPLSNNTVTRRIHDLAADIKKELIFRLHLCDAYALQLDESTDVAGLAVLLVFVRYNFNSSIEEDLLLCEFLQTNTTGENIFNCINNFMKTHQISWEKCVDVCSDGAKAMVGTVAGAVTRIKNVAPNCTSSHCILHRHTLVVKNISPSLKNVLDEAVQIINYIKTRPLQSRLFKIMCEDMGSQHTALLLHTEEVRWLSRGKVPVRLFELRHELSANLMDHKFQLSDHLTDFLWLSRVAYLADIFTKLNEVNLSLQGKNINICNAKDKILSLSWKLQFWISSVGDCLPTLNDFLEENGYKLDEDIRSDIADHLRDLYTNIVKYFPNINDNNNWIRNPLSLTEKPVIFSIQDYENLIEIASDGQLIQKFKEVSLITFWSDLCQSQEYSSLSRRAIRQLLPFASTYLCETGFLNYAAMKTKYRNGLNAVPDMRIQLSSIKPNIKRICQEFALKTMNI</sequence>
<evidence type="ECO:0008006" key="3">
    <source>
        <dbReference type="Google" id="ProtNLM"/>
    </source>
</evidence>
<keyword evidence="2" id="KW-1185">Reference proteome</keyword>
<organism evidence="1 2">
    <name type="scientific">Pelodiscus sinensis</name>
    <name type="common">Chinese softshell turtle</name>
    <name type="synonym">Trionyx sinensis</name>
    <dbReference type="NCBI Taxonomy" id="13735"/>
    <lineage>
        <taxon>Eukaryota</taxon>
        <taxon>Metazoa</taxon>
        <taxon>Chordata</taxon>
        <taxon>Craniata</taxon>
        <taxon>Vertebrata</taxon>
        <taxon>Euteleostomi</taxon>
        <taxon>Archelosauria</taxon>
        <taxon>Testudinata</taxon>
        <taxon>Testudines</taxon>
        <taxon>Cryptodira</taxon>
        <taxon>Trionychia</taxon>
        <taxon>Trionychidae</taxon>
        <taxon>Pelodiscus</taxon>
    </lineage>
</organism>
<dbReference type="OMA" id="ICQEFAL"/>
<reference evidence="1" key="4">
    <citation type="submission" date="2025-09" db="UniProtKB">
        <authorList>
            <consortium name="Ensembl"/>
        </authorList>
    </citation>
    <scope>IDENTIFICATION</scope>
</reference>
<protein>
    <recommendedName>
        <fullName evidence="3">DUF4371 domain-containing protein</fullName>
    </recommendedName>
</protein>
<dbReference type="InterPro" id="IPR012337">
    <property type="entry name" value="RNaseH-like_sf"/>
</dbReference>
<dbReference type="HOGENOM" id="CLU_021316_5_0_1"/>
<accession>K7FQN2</accession>
<evidence type="ECO:0000313" key="1">
    <source>
        <dbReference type="Ensembl" id="ENSPSIP00000010342.1"/>
    </source>
</evidence>
<dbReference type="Ensembl" id="ENSPSIT00000010394.1">
    <property type="protein sequence ID" value="ENSPSIP00000010342.1"/>
    <property type="gene ID" value="ENSPSIG00000009388.1"/>
</dbReference>
<dbReference type="AlphaFoldDB" id="K7FQN2"/>
<dbReference type="eggNOG" id="ENOG502QT83">
    <property type="taxonomic scope" value="Eukaryota"/>
</dbReference>
<reference evidence="2" key="2">
    <citation type="journal article" date="2013" name="Nat. Genet.">
        <title>The draft genomes of soft-shell turtle and green sea turtle yield insights into the development and evolution of the turtle-specific body plan.</title>
        <authorList>
            <person name="Wang Z."/>
            <person name="Pascual-Anaya J."/>
            <person name="Zadissa A."/>
            <person name="Li W."/>
            <person name="Niimura Y."/>
            <person name="Huang Z."/>
            <person name="Li C."/>
            <person name="White S."/>
            <person name="Xiong Z."/>
            <person name="Fang D."/>
            <person name="Wang B."/>
            <person name="Ming Y."/>
            <person name="Chen Y."/>
            <person name="Zheng Y."/>
            <person name="Kuraku S."/>
            <person name="Pignatelli M."/>
            <person name="Herrero J."/>
            <person name="Beal K."/>
            <person name="Nozawa M."/>
            <person name="Li Q."/>
            <person name="Wang J."/>
            <person name="Zhang H."/>
            <person name="Yu L."/>
            <person name="Shigenobu S."/>
            <person name="Wang J."/>
            <person name="Liu J."/>
            <person name="Flicek P."/>
            <person name="Searle S."/>
            <person name="Wang J."/>
            <person name="Kuratani S."/>
            <person name="Yin Y."/>
            <person name="Aken B."/>
            <person name="Zhang G."/>
            <person name="Irie N."/>
        </authorList>
    </citation>
    <scope>NUCLEOTIDE SEQUENCE [LARGE SCALE GENOMIC DNA]</scope>
    <source>
        <strain evidence="2">Daiwa-1</strain>
    </source>
</reference>
<dbReference type="PANTHER" id="PTHR45913:SF19">
    <property type="entry name" value="LOW QUALITY PROTEIN: ZINC FINGER BED DOMAIN-CONTAINING PROTEIN 5-LIKE"/>
    <property type="match status" value="1"/>
</dbReference>
<proteinExistence type="predicted"/>
<reference evidence="2" key="1">
    <citation type="submission" date="2011-10" db="EMBL/GenBank/DDBJ databases">
        <authorList>
            <consortium name="Soft-shell Turtle Genome Consortium"/>
        </authorList>
    </citation>
    <scope>NUCLEOTIDE SEQUENCE [LARGE SCALE GENOMIC DNA]</scope>
    <source>
        <strain evidence="2">Daiwa-1</strain>
    </source>
</reference>
<dbReference type="PANTHER" id="PTHR45913">
    <property type="entry name" value="EPM2A-INTERACTING PROTEIN 1"/>
    <property type="match status" value="1"/>
</dbReference>
<dbReference type="GeneTree" id="ENSGT00940000162521"/>
<dbReference type="EMBL" id="AGCU01107510">
    <property type="status" value="NOT_ANNOTATED_CDS"/>
    <property type="molecule type" value="Genomic_DNA"/>
</dbReference>
<reference evidence="1" key="3">
    <citation type="submission" date="2025-08" db="UniProtKB">
        <authorList>
            <consortium name="Ensembl"/>
        </authorList>
    </citation>
    <scope>IDENTIFICATION</scope>
</reference>
<name>K7FQN2_PELSI</name>